<dbReference type="InterPro" id="IPR001656">
    <property type="entry name" value="PsdUridine_synth_TruD"/>
</dbReference>
<comment type="caution">
    <text evidence="4">The sequence shown here is derived from an EMBL/GenBank/DDBJ whole genome shotgun (WGS) entry which is preliminary data.</text>
</comment>
<reference evidence="5" key="2">
    <citation type="submission" date="2024-04" db="EMBL/GenBank/DDBJ databases">
        <authorList>
            <person name="Chen Y."/>
            <person name="Shah S."/>
            <person name="Dougan E. K."/>
            <person name="Thang M."/>
            <person name="Chan C."/>
        </authorList>
    </citation>
    <scope>NUCLEOTIDE SEQUENCE [LARGE SCALE GENOMIC DNA]</scope>
</reference>
<gene>
    <name evidence="4" type="ORF">C1SCF055_LOCUS11867</name>
</gene>
<dbReference type="EMBL" id="CAMXCT020000879">
    <property type="protein sequence ID" value="CAL1137700.1"/>
    <property type="molecule type" value="Genomic_DNA"/>
</dbReference>
<dbReference type="GO" id="GO:0009982">
    <property type="term" value="F:pseudouridine synthase activity"/>
    <property type="evidence" value="ECO:0007669"/>
    <property type="project" value="InterPro"/>
</dbReference>
<dbReference type="EMBL" id="CAMXCT010000879">
    <property type="protein sequence ID" value="CAI3984325.1"/>
    <property type="molecule type" value="Genomic_DNA"/>
</dbReference>
<keyword evidence="7" id="KW-1185">Reference proteome</keyword>
<keyword evidence="2" id="KW-0413">Isomerase</keyword>
<dbReference type="PROSITE" id="PS50984">
    <property type="entry name" value="TRUD"/>
    <property type="match status" value="1"/>
</dbReference>
<evidence type="ECO:0000313" key="4">
    <source>
        <dbReference type="EMBL" id="CAI3984325.1"/>
    </source>
</evidence>
<proteinExistence type="inferred from homology"/>
<dbReference type="PANTHER" id="PTHR13326:SF21">
    <property type="entry name" value="PSEUDOURIDYLATE SYNTHASE PUS7L"/>
    <property type="match status" value="1"/>
</dbReference>
<dbReference type="PANTHER" id="PTHR13326">
    <property type="entry name" value="TRNA PSEUDOURIDINE SYNTHASE D"/>
    <property type="match status" value="1"/>
</dbReference>
<dbReference type="InterPro" id="IPR011760">
    <property type="entry name" value="PsdUridine_synth_TruD_insert"/>
</dbReference>
<dbReference type="InterPro" id="IPR020103">
    <property type="entry name" value="PsdUridine_synth_cat_dom_sf"/>
</dbReference>
<dbReference type="InterPro" id="IPR042214">
    <property type="entry name" value="TruD_catalytic"/>
</dbReference>
<dbReference type="GO" id="GO:0001522">
    <property type="term" value="P:pseudouridine synthesis"/>
    <property type="evidence" value="ECO:0007669"/>
    <property type="project" value="InterPro"/>
</dbReference>
<dbReference type="SUPFAM" id="SSF55120">
    <property type="entry name" value="Pseudouridine synthase"/>
    <property type="match status" value="1"/>
</dbReference>
<dbReference type="GO" id="GO:0005634">
    <property type="term" value="C:nucleus"/>
    <property type="evidence" value="ECO:0007669"/>
    <property type="project" value="TreeGrafter"/>
</dbReference>
<dbReference type="EMBL" id="CAMXCT030000879">
    <property type="protein sequence ID" value="CAL4771637.1"/>
    <property type="molecule type" value="Genomic_DNA"/>
</dbReference>
<dbReference type="Proteomes" id="UP001152797">
    <property type="component" value="Unassembled WGS sequence"/>
</dbReference>
<sequence length="478" mass="52160">MALAKLRALQCEVGFNSFLPGPRLQGVLRLRSPFLRDLQRHDVLQSGEVLHLTSAGGLTPGPVKTPFLCAVYACGKGATLRSRLAEELHVPSRALRMGPPLRMPGVSVQLLELPKGLSEKTSTELMKSGISAASKMTLAFGPADVAGLPDGKIPHCEAHRFTVTLRGLNKTQLSAGLFDERLEEIRTNGFVNFFELPYFGLAEVTRFEIGAALWGGQWDTAARLLLTANRADALHPASQAFVENDYAAGIELLPATHNCKGMRKLAMNLLLKRPAKEALLAALAPQDWAKHLSSLSRLAWNKAVSVRLGGAMPLRPVPGDFVWDGKAGEPRPVTAKEVSEDRWHLSDVVLPLPLPGKPVPESGGRLLMEAVLRDFVPGEDAAAEIPLKLEQMMPRVRHIVSIPADMTWDVDEGLVDCDLQRLGLAAKPRGRAIRAQSLALQLRATLRRTESAESLLREVLKANPTDFLEGLDREDEVF</sequence>
<protein>
    <submittedName>
        <fullName evidence="6">TRUD domain-containing protein</fullName>
    </submittedName>
</protein>
<organism evidence="4">
    <name type="scientific">Cladocopium goreaui</name>
    <dbReference type="NCBI Taxonomy" id="2562237"/>
    <lineage>
        <taxon>Eukaryota</taxon>
        <taxon>Sar</taxon>
        <taxon>Alveolata</taxon>
        <taxon>Dinophyceae</taxon>
        <taxon>Suessiales</taxon>
        <taxon>Symbiodiniaceae</taxon>
        <taxon>Cladocopium</taxon>
    </lineage>
</organism>
<evidence type="ECO:0000259" key="3">
    <source>
        <dbReference type="PROSITE" id="PS50984"/>
    </source>
</evidence>
<dbReference type="Pfam" id="PF01142">
    <property type="entry name" value="TruD"/>
    <property type="match status" value="1"/>
</dbReference>
<evidence type="ECO:0000313" key="5">
    <source>
        <dbReference type="EMBL" id="CAL1137700.1"/>
    </source>
</evidence>
<dbReference type="OrthoDB" id="447290at2759"/>
<dbReference type="Gene3D" id="3.30.2350.20">
    <property type="entry name" value="TruD, catalytic domain"/>
    <property type="match status" value="1"/>
</dbReference>
<dbReference type="AlphaFoldDB" id="A0A9P1C4H0"/>
<comment type="similarity">
    <text evidence="1">Belongs to the pseudouridine synthase TruD family.</text>
</comment>
<feature type="domain" description="TRUD" evidence="3">
    <location>
        <begin position="189"/>
        <end position="402"/>
    </location>
</feature>
<evidence type="ECO:0000313" key="7">
    <source>
        <dbReference type="Proteomes" id="UP001152797"/>
    </source>
</evidence>
<evidence type="ECO:0000313" key="6">
    <source>
        <dbReference type="EMBL" id="CAL4771637.1"/>
    </source>
</evidence>
<evidence type="ECO:0000256" key="1">
    <source>
        <dbReference type="ARBA" id="ARBA00007953"/>
    </source>
</evidence>
<dbReference type="GO" id="GO:0003723">
    <property type="term" value="F:RNA binding"/>
    <property type="evidence" value="ECO:0007669"/>
    <property type="project" value="InterPro"/>
</dbReference>
<evidence type="ECO:0000256" key="2">
    <source>
        <dbReference type="ARBA" id="ARBA00023235"/>
    </source>
</evidence>
<reference evidence="4" key="1">
    <citation type="submission" date="2022-10" db="EMBL/GenBank/DDBJ databases">
        <authorList>
            <person name="Chen Y."/>
            <person name="Dougan E. K."/>
            <person name="Chan C."/>
            <person name="Rhodes N."/>
            <person name="Thang M."/>
        </authorList>
    </citation>
    <scope>NUCLEOTIDE SEQUENCE</scope>
</reference>
<name>A0A9P1C4H0_9DINO</name>
<accession>A0A9P1C4H0</accession>